<sequence>MKKIHLKTHLGGRLIAVRRPISGHRGIGGGQLLVLLTEMKRYLLEMKRVGTGNIECDLKSSIIQAARTSTLMVP</sequence>
<accession>A0AAD6Q6A8</accession>
<keyword evidence="2" id="KW-1185">Reference proteome</keyword>
<reference evidence="1" key="1">
    <citation type="journal article" date="2023" name="Mol. Ecol. Resour.">
        <title>Chromosome-level genome assembly of a triploid poplar Populus alba 'Berolinensis'.</title>
        <authorList>
            <person name="Chen S."/>
            <person name="Yu Y."/>
            <person name="Wang X."/>
            <person name="Wang S."/>
            <person name="Zhang T."/>
            <person name="Zhou Y."/>
            <person name="He R."/>
            <person name="Meng N."/>
            <person name="Wang Y."/>
            <person name="Liu W."/>
            <person name="Liu Z."/>
            <person name="Liu J."/>
            <person name="Guo Q."/>
            <person name="Huang H."/>
            <person name="Sederoff R.R."/>
            <person name="Wang G."/>
            <person name="Qu G."/>
            <person name="Chen S."/>
        </authorList>
    </citation>
    <scope>NUCLEOTIDE SEQUENCE</scope>
    <source>
        <strain evidence="1">SC-2020</strain>
    </source>
</reference>
<dbReference type="EMBL" id="JAQIZT010000011">
    <property type="protein sequence ID" value="KAJ6978713.1"/>
    <property type="molecule type" value="Genomic_DNA"/>
</dbReference>
<organism evidence="1 2">
    <name type="scientific">Populus alba x Populus x berolinensis</name>
    <dbReference type="NCBI Taxonomy" id="444605"/>
    <lineage>
        <taxon>Eukaryota</taxon>
        <taxon>Viridiplantae</taxon>
        <taxon>Streptophyta</taxon>
        <taxon>Embryophyta</taxon>
        <taxon>Tracheophyta</taxon>
        <taxon>Spermatophyta</taxon>
        <taxon>Magnoliopsida</taxon>
        <taxon>eudicotyledons</taxon>
        <taxon>Gunneridae</taxon>
        <taxon>Pentapetalae</taxon>
        <taxon>rosids</taxon>
        <taxon>fabids</taxon>
        <taxon>Malpighiales</taxon>
        <taxon>Salicaceae</taxon>
        <taxon>Saliceae</taxon>
        <taxon>Populus</taxon>
    </lineage>
</organism>
<dbReference type="Proteomes" id="UP001164929">
    <property type="component" value="Chromosome 11"/>
</dbReference>
<evidence type="ECO:0000313" key="2">
    <source>
        <dbReference type="Proteomes" id="UP001164929"/>
    </source>
</evidence>
<protein>
    <submittedName>
        <fullName evidence="1">Uncharacterized protein</fullName>
    </submittedName>
</protein>
<gene>
    <name evidence="1" type="ORF">NC653_027000</name>
</gene>
<evidence type="ECO:0000313" key="1">
    <source>
        <dbReference type="EMBL" id="KAJ6978713.1"/>
    </source>
</evidence>
<proteinExistence type="predicted"/>
<comment type="caution">
    <text evidence="1">The sequence shown here is derived from an EMBL/GenBank/DDBJ whole genome shotgun (WGS) entry which is preliminary data.</text>
</comment>
<dbReference type="AlphaFoldDB" id="A0AAD6Q6A8"/>
<name>A0AAD6Q6A8_9ROSI</name>